<sequence length="148" mass="16672">MGARLWSDRRWRLLLTALVAFAAAFAGVRLADAWRPAPAEQRLLDRIKPQLDLTPAQVARIAARQRLFEARRAALERAITRGNRDLADAIDAEHGRGRRVRAAVRAVQEDIFRLQDEQIATLLDARTVLTPTQAATFDRLVRRALTAE</sequence>
<dbReference type="InterPro" id="IPR012899">
    <property type="entry name" value="LTXXQ"/>
</dbReference>
<name>A0A1I5SGM4_9SPHN</name>
<dbReference type="Pfam" id="PF07813">
    <property type="entry name" value="LTXXQ"/>
    <property type="match status" value="1"/>
</dbReference>
<protein>
    <recommendedName>
        <fullName evidence="3">Heavy-metal resistance</fullName>
    </recommendedName>
</protein>
<dbReference type="Proteomes" id="UP000199586">
    <property type="component" value="Unassembled WGS sequence"/>
</dbReference>
<dbReference type="RefSeq" id="WP_143090142.1">
    <property type="nucleotide sequence ID" value="NZ_FOXP01000005.1"/>
</dbReference>
<organism evidence="1 2">
    <name type="scientific">Sphingomonas rubra</name>
    <dbReference type="NCBI Taxonomy" id="634430"/>
    <lineage>
        <taxon>Bacteria</taxon>
        <taxon>Pseudomonadati</taxon>
        <taxon>Pseudomonadota</taxon>
        <taxon>Alphaproteobacteria</taxon>
        <taxon>Sphingomonadales</taxon>
        <taxon>Sphingomonadaceae</taxon>
        <taxon>Sphingomonas</taxon>
    </lineage>
</organism>
<dbReference type="Gene3D" id="1.20.120.1490">
    <property type="match status" value="1"/>
</dbReference>
<dbReference type="AlphaFoldDB" id="A0A1I5SGM4"/>
<accession>A0A1I5SGM4</accession>
<dbReference type="STRING" id="634430.SAMN04488241_105218"/>
<evidence type="ECO:0000313" key="1">
    <source>
        <dbReference type="EMBL" id="SFP69861.1"/>
    </source>
</evidence>
<evidence type="ECO:0000313" key="2">
    <source>
        <dbReference type="Proteomes" id="UP000199586"/>
    </source>
</evidence>
<keyword evidence="2" id="KW-1185">Reference proteome</keyword>
<gene>
    <name evidence="1" type="ORF">SAMN04488241_105218</name>
</gene>
<proteinExistence type="predicted"/>
<evidence type="ECO:0008006" key="3">
    <source>
        <dbReference type="Google" id="ProtNLM"/>
    </source>
</evidence>
<dbReference type="EMBL" id="FOXP01000005">
    <property type="protein sequence ID" value="SFP69861.1"/>
    <property type="molecule type" value="Genomic_DNA"/>
</dbReference>
<reference evidence="1 2" key="1">
    <citation type="submission" date="2016-10" db="EMBL/GenBank/DDBJ databases">
        <authorList>
            <person name="de Groot N.N."/>
        </authorList>
    </citation>
    <scope>NUCLEOTIDE SEQUENCE [LARGE SCALE GENOMIC DNA]</scope>
    <source>
        <strain evidence="1 2">CGMCC 1.9113</strain>
    </source>
</reference>